<proteinExistence type="predicted"/>
<feature type="chain" id="PRO_5046752165" description="DUF4136 domain-containing protein" evidence="1">
    <location>
        <begin position="27"/>
        <end position="171"/>
    </location>
</feature>
<dbReference type="Proteomes" id="UP001595636">
    <property type="component" value="Unassembled WGS sequence"/>
</dbReference>
<protein>
    <recommendedName>
        <fullName evidence="4">DUF4136 domain-containing protein</fullName>
    </recommendedName>
</protein>
<evidence type="ECO:0000313" key="3">
    <source>
        <dbReference type="Proteomes" id="UP001595636"/>
    </source>
</evidence>
<dbReference type="EMBL" id="JBHRYH010000045">
    <property type="protein sequence ID" value="MFC3627374.1"/>
    <property type="molecule type" value="Genomic_DNA"/>
</dbReference>
<comment type="caution">
    <text evidence="2">The sequence shown here is derived from an EMBL/GenBank/DDBJ whole genome shotgun (WGS) entry which is preliminary data.</text>
</comment>
<name>A0ABV7TXC4_9NEIS</name>
<evidence type="ECO:0008006" key="4">
    <source>
        <dbReference type="Google" id="ProtNLM"/>
    </source>
</evidence>
<keyword evidence="3" id="KW-1185">Reference proteome</keyword>
<evidence type="ECO:0000256" key="1">
    <source>
        <dbReference type="SAM" id="SignalP"/>
    </source>
</evidence>
<evidence type="ECO:0000313" key="2">
    <source>
        <dbReference type="EMBL" id="MFC3627374.1"/>
    </source>
</evidence>
<keyword evidence="1" id="KW-0732">Signal</keyword>
<reference evidence="3" key="1">
    <citation type="journal article" date="2019" name="Int. J. Syst. Evol. Microbiol.">
        <title>The Global Catalogue of Microorganisms (GCM) 10K type strain sequencing project: providing services to taxonomists for standard genome sequencing and annotation.</title>
        <authorList>
            <consortium name="The Broad Institute Genomics Platform"/>
            <consortium name="The Broad Institute Genome Sequencing Center for Infectious Disease"/>
            <person name="Wu L."/>
            <person name="Ma J."/>
        </authorList>
    </citation>
    <scope>NUCLEOTIDE SEQUENCE [LARGE SCALE GENOMIC DNA]</scope>
    <source>
        <strain evidence="3">KCTC 42195</strain>
    </source>
</reference>
<feature type="signal peptide" evidence="1">
    <location>
        <begin position="1"/>
        <end position="26"/>
    </location>
</feature>
<dbReference type="PROSITE" id="PS51257">
    <property type="entry name" value="PROKAR_LIPOPROTEIN"/>
    <property type="match status" value="1"/>
</dbReference>
<dbReference type="RefSeq" id="WP_390280958.1">
    <property type="nucleotide sequence ID" value="NZ_JBHRYH010000045.1"/>
</dbReference>
<organism evidence="2 3">
    <name type="scientific">Vogesella amnigena</name>
    <dbReference type="NCBI Taxonomy" id="1507449"/>
    <lineage>
        <taxon>Bacteria</taxon>
        <taxon>Pseudomonadati</taxon>
        <taxon>Pseudomonadota</taxon>
        <taxon>Betaproteobacteria</taxon>
        <taxon>Neisseriales</taxon>
        <taxon>Chromobacteriaceae</taxon>
        <taxon>Vogesella</taxon>
    </lineage>
</organism>
<accession>A0ABV7TXC4</accession>
<sequence length="171" mass="18969">MTRAFSVAAALLLSGCITVQSLPSPARDVFTFTFSTANELQAFAEKARQRAERRQAPYKRICIQWNQAVTVPDMVRVMEDGMQRRGVATQVYPAGSVPAGCVTLQYAATRVWEQDAAYLSYATMALQQDGRVLARVVYEPRVMDRWASTEAKLVFLLDQLLFGLQPAAANS</sequence>
<gene>
    <name evidence="2" type="ORF">ACFOKJ_14745</name>
</gene>